<organism evidence="3 4">
    <name type="scientific">Botryobasidium botryosum (strain FD-172 SS1)</name>
    <dbReference type="NCBI Taxonomy" id="930990"/>
    <lineage>
        <taxon>Eukaryota</taxon>
        <taxon>Fungi</taxon>
        <taxon>Dikarya</taxon>
        <taxon>Basidiomycota</taxon>
        <taxon>Agaricomycotina</taxon>
        <taxon>Agaricomycetes</taxon>
        <taxon>Cantharellales</taxon>
        <taxon>Botryobasidiaceae</taxon>
        <taxon>Botryobasidium</taxon>
    </lineage>
</organism>
<dbReference type="PANTHER" id="PTHR37574:SF1">
    <property type="entry name" value="LIPASE B"/>
    <property type="match status" value="1"/>
</dbReference>
<dbReference type="AlphaFoldDB" id="A0A067N358"/>
<keyword evidence="4" id="KW-1185">Reference proteome</keyword>
<dbReference type="SUPFAM" id="SSF53474">
    <property type="entry name" value="alpha/beta-Hydrolases"/>
    <property type="match status" value="1"/>
</dbReference>
<dbReference type="Proteomes" id="UP000027195">
    <property type="component" value="Unassembled WGS sequence"/>
</dbReference>
<dbReference type="InterPro" id="IPR029058">
    <property type="entry name" value="AB_hydrolase_fold"/>
</dbReference>
<dbReference type="STRING" id="930990.A0A067N358"/>
<feature type="chain" id="PRO_5001641849" description="AB hydrolase-1 domain-containing protein" evidence="1">
    <location>
        <begin position="19"/>
        <end position="341"/>
    </location>
</feature>
<evidence type="ECO:0000256" key="1">
    <source>
        <dbReference type="SAM" id="SignalP"/>
    </source>
</evidence>
<dbReference type="OrthoDB" id="4605274at2759"/>
<accession>A0A067N358</accession>
<dbReference type="PANTHER" id="PTHR37574">
    <property type="entry name" value="LIPASE B"/>
    <property type="match status" value="1"/>
</dbReference>
<keyword evidence="1" id="KW-0732">Signal</keyword>
<dbReference type="HOGENOM" id="CLU_029537_3_0_1"/>
<proteinExistence type="predicted"/>
<dbReference type="EMBL" id="KL198022">
    <property type="protein sequence ID" value="KDQ18211.1"/>
    <property type="molecule type" value="Genomic_DNA"/>
</dbReference>
<protein>
    <recommendedName>
        <fullName evidence="2">AB hydrolase-1 domain-containing protein</fullName>
    </recommendedName>
</protein>
<dbReference type="Gene3D" id="3.40.50.1820">
    <property type="entry name" value="alpha/beta hydrolase"/>
    <property type="match status" value="1"/>
</dbReference>
<gene>
    <name evidence="3" type="ORF">BOTBODRAFT_185568</name>
</gene>
<dbReference type="InterPro" id="IPR053228">
    <property type="entry name" value="Stereospecific_Lipase"/>
</dbReference>
<dbReference type="Pfam" id="PF12697">
    <property type="entry name" value="Abhydrolase_6"/>
    <property type="match status" value="1"/>
</dbReference>
<sequence length="341" mass="36409">MIRSTLVSVLGLALLSFAAPLQEPDAPFSVSASAVEAAITCPNGVGKSRGGAVLLVHGTGSTGSESWQNGPYDVYLPKMQPGFDICWVDLPQRGLIDAQISAEYVALGVISLAKKSTTGKVVIIGHSQGAGLNPQWALDFWPSIRPLVSAYIALAPDFHGTIESAFCRVTGSKVGCQQSVWQQATGSNYMRAQNIDGDQALVPTTSLYTLNDEVVTPEIGPLYSARLDGASIVRLQDLDICGPTKVVDHFLMVVDATAFGLAYNALLNGGHVDRATFDRAYCTGFKQNVLHDFTGIASTAKGVFQDVTNGFFHKESQSKAEPLLKPYVCKRYPDQGFDCAA</sequence>
<dbReference type="SMR" id="A0A067N358"/>
<reference evidence="4" key="1">
    <citation type="journal article" date="2014" name="Proc. Natl. Acad. Sci. U.S.A.">
        <title>Extensive sampling of basidiomycete genomes demonstrates inadequacy of the white-rot/brown-rot paradigm for wood decay fungi.</title>
        <authorList>
            <person name="Riley R."/>
            <person name="Salamov A.A."/>
            <person name="Brown D.W."/>
            <person name="Nagy L.G."/>
            <person name="Floudas D."/>
            <person name="Held B.W."/>
            <person name="Levasseur A."/>
            <person name="Lombard V."/>
            <person name="Morin E."/>
            <person name="Otillar R."/>
            <person name="Lindquist E.A."/>
            <person name="Sun H."/>
            <person name="LaButti K.M."/>
            <person name="Schmutz J."/>
            <person name="Jabbour D."/>
            <person name="Luo H."/>
            <person name="Baker S.E."/>
            <person name="Pisabarro A.G."/>
            <person name="Walton J.D."/>
            <person name="Blanchette R.A."/>
            <person name="Henrissat B."/>
            <person name="Martin F."/>
            <person name="Cullen D."/>
            <person name="Hibbett D.S."/>
            <person name="Grigoriev I.V."/>
        </authorList>
    </citation>
    <scope>NUCLEOTIDE SEQUENCE [LARGE SCALE GENOMIC DNA]</scope>
    <source>
        <strain evidence="4">FD-172 SS1</strain>
    </source>
</reference>
<feature type="domain" description="AB hydrolase-1" evidence="2">
    <location>
        <begin position="53"/>
        <end position="163"/>
    </location>
</feature>
<dbReference type="InParanoid" id="A0A067N358"/>
<evidence type="ECO:0000259" key="2">
    <source>
        <dbReference type="Pfam" id="PF12697"/>
    </source>
</evidence>
<evidence type="ECO:0000313" key="4">
    <source>
        <dbReference type="Proteomes" id="UP000027195"/>
    </source>
</evidence>
<dbReference type="InterPro" id="IPR000073">
    <property type="entry name" value="AB_hydrolase_1"/>
</dbReference>
<evidence type="ECO:0000313" key="3">
    <source>
        <dbReference type="EMBL" id="KDQ18211.1"/>
    </source>
</evidence>
<name>A0A067N358_BOTB1</name>
<feature type="signal peptide" evidence="1">
    <location>
        <begin position="1"/>
        <end position="18"/>
    </location>
</feature>